<reference evidence="3" key="1">
    <citation type="submission" date="2023-10" db="EMBL/GenBank/DDBJ databases">
        <title>Genome assembly of Pristionchus species.</title>
        <authorList>
            <person name="Yoshida K."/>
            <person name="Sommer R.J."/>
        </authorList>
    </citation>
    <scope>NUCLEOTIDE SEQUENCE</scope>
    <source>
        <strain evidence="3">RS0144</strain>
    </source>
</reference>
<dbReference type="Proteomes" id="UP001432027">
    <property type="component" value="Unassembled WGS sequence"/>
</dbReference>
<sequence>YTLQITNIAGVHLSTNQIPFPIIFHDETSKAQGEEENITKSKKESLRQTKTGFKGAAKYAWTTEYLQEALHAVSKGRLTVMQASRKFRIPSSTIYQARNKMQQEKGGSTIDHTKTIPKRAHVIHTEWNQTDLKNALCDIREGRLSVEQAFWEYDINPATLYTSLKTKPIEQRTPLQREKKTIAVREEVEVERTYTDEDLKKAIRLVRYDVLTMKDASLLYRIPLEI</sequence>
<feature type="domain" description="HTH psq-type" evidence="2">
    <location>
        <begin position="64"/>
        <end position="100"/>
    </location>
</feature>
<comment type="caution">
    <text evidence="3">The sequence shown here is derived from an EMBL/GenBank/DDBJ whole genome shotgun (WGS) entry which is preliminary data.</text>
</comment>
<feature type="non-terminal residue" evidence="3">
    <location>
        <position position="1"/>
    </location>
</feature>
<dbReference type="EMBL" id="BTSX01000001">
    <property type="protein sequence ID" value="GMS81152.1"/>
    <property type="molecule type" value="Genomic_DNA"/>
</dbReference>
<gene>
    <name evidence="3" type="ORF">PENTCL1PPCAC_3327</name>
</gene>
<proteinExistence type="predicted"/>
<dbReference type="Pfam" id="PF05225">
    <property type="entry name" value="HTH_psq"/>
    <property type="match status" value="1"/>
</dbReference>
<dbReference type="InterPro" id="IPR007889">
    <property type="entry name" value="HTH_Psq"/>
</dbReference>
<feature type="non-terminal residue" evidence="3">
    <location>
        <position position="226"/>
    </location>
</feature>
<dbReference type="AlphaFoldDB" id="A0AAV5SEX8"/>
<organism evidence="3 4">
    <name type="scientific">Pristionchus entomophagus</name>
    <dbReference type="NCBI Taxonomy" id="358040"/>
    <lineage>
        <taxon>Eukaryota</taxon>
        <taxon>Metazoa</taxon>
        <taxon>Ecdysozoa</taxon>
        <taxon>Nematoda</taxon>
        <taxon>Chromadorea</taxon>
        <taxon>Rhabditida</taxon>
        <taxon>Rhabditina</taxon>
        <taxon>Diplogasteromorpha</taxon>
        <taxon>Diplogasteroidea</taxon>
        <taxon>Neodiplogasteridae</taxon>
        <taxon>Pristionchus</taxon>
    </lineage>
</organism>
<evidence type="ECO:0000313" key="4">
    <source>
        <dbReference type="Proteomes" id="UP001432027"/>
    </source>
</evidence>
<dbReference type="InterPro" id="IPR009057">
    <property type="entry name" value="Homeodomain-like_sf"/>
</dbReference>
<dbReference type="Gene3D" id="1.10.10.60">
    <property type="entry name" value="Homeodomain-like"/>
    <property type="match status" value="2"/>
</dbReference>
<evidence type="ECO:0000256" key="1">
    <source>
        <dbReference type="ARBA" id="ARBA00004123"/>
    </source>
</evidence>
<comment type="subcellular location">
    <subcellularLocation>
        <location evidence="1">Nucleus</location>
    </subcellularLocation>
</comment>
<dbReference type="GO" id="GO:0003677">
    <property type="term" value="F:DNA binding"/>
    <property type="evidence" value="ECO:0007669"/>
    <property type="project" value="InterPro"/>
</dbReference>
<protein>
    <recommendedName>
        <fullName evidence="2">HTH psq-type domain-containing protein</fullName>
    </recommendedName>
</protein>
<dbReference type="SUPFAM" id="SSF46689">
    <property type="entry name" value="Homeodomain-like"/>
    <property type="match status" value="1"/>
</dbReference>
<accession>A0AAV5SEX8</accession>
<name>A0AAV5SEX8_9BILA</name>
<evidence type="ECO:0000313" key="3">
    <source>
        <dbReference type="EMBL" id="GMS81152.1"/>
    </source>
</evidence>
<evidence type="ECO:0000259" key="2">
    <source>
        <dbReference type="Pfam" id="PF05225"/>
    </source>
</evidence>
<keyword evidence="4" id="KW-1185">Reference proteome</keyword>
<dbReference type="GO" id="GO:0005634">
    <property type="term" value="C:nucleus"/>
    <property type="evidence" value="ECO:0007669"/>
    <property type="project" value="UniProtKB-SubCell"/>
</dbReference>